<comment type="caution">
    <text evidence="2">The sequence shown here is derived from an EMBL/GenBank/DDBJ whole genome shotgun (WGS) entry which is preliminary data.</text>
</comment>
<reference evidence="2 3" key="1">
    <citation type="journal article" date="2017" name="BMC Genomics">
        <title>Genome sequencing of 39 Akkermansia muciniphila isolates reveals its population structure, genomic and functional diverisity, and global distribution in mammalian gut microbiotas.</title>
        <authorList>
            <person name="Guo X."/>
            <person name="Li S."/>
            <person name="Zhang J."/>
            <person name="Wu F."/>
            <person name="Li X."/>
            <person name="Wu D."/>
            <person name="Zhang M."/>
            <person name="Ou Z."/>
            <person name="Jie Z."/>
            <person name="Yan Q."/>
            <person name="Li P."/>
            <person name="Yi J."/>
            <person name="Peng Y."/>
        </authorList>
    </citation>
    <scope>NUCLEOTIDE SEQUENCE [LARGE SCALE GENOMIC DNA]</scope>
    <source>
        <strain evidence="2 3">GP24</strain>
    </source>
</reference>
<dbReference type="CDD" id="cd00688">
    <property type="entry name" value="ISOPREN_C2_like"/>
    <property type="match status" value="1"/>
</dbReference>
<proteinExistence type="predicted"/>
<keyword evidence="1" id="KW-0732">Signal</keyword>
<dbReference type="AlphaFoldDB" id="A0A2N8HGI2"/>
<evidence type="ECO:0000313" key="2">
    <source>
        <dbReference type="EMBL" id="PNC19849.1"/>
    </source>
</evidence>
<feature type="signal peptide" evidence="1">
    <location>
        <begin position="1"/>
        <end position="20"/>
    </location>
</feature>
<dbReference type="OrthoDB" id="5419169at2"/>
<organism evidence="2 3">
    <name type="scientific">Akkermansia muciniphila</name>
    <dbReference type="NCBI Taxonomy" id="239935"/>
    <lineage>
        <taxon>Bacteria</taxon>
        <taxon>Pseudomonadati</taxon>
        <taxon>Verrucomicrobiota</taxon>
        <taxon>Verrucomicrobiia</taxon>
        <taxon>Verrucomicrobiales</taxon>
        <taxon>Akkermansiaceae</taxon>
        <taxon>Akkermansia</taxon>
    </lineage>
</organism>
<dbReference type="EMBL" id="PJKA01000003">
    <property type="protein sequence ID" value="PNC19849.1"/>
    <property type="molecule type" value="Genomic_DNA"/>
</dbReference>
<protein>
    <submittedName>
        <fullName evidence="2">Cycloartenol synthase</fullName>
    </submittedName>
</protein>
<accession>A0A2N8HGI2</accession>
<dbReference type="SUPFAM" id="SSF48239">
    <property type="entry name" value="Terpenoid cyclases/Protein prenyltransferases"/>
    <property type="match status" value="1"/>
</dbReference>
<dbReference type="Proteomes" id="UP000236000">
    <property type="component" value="Unassembled WGS sequence"/>
</dbReference>
<evidence type="ECO:0000313" key="3">
    <source>
        <dbReference type="Proteomes" id="UP000236000"/>
    </source>
</evidence>
<feature type="chain" id="PRO_5014821718" evidence="1">
    <location>
        <begin position="21"/>
        <end position="392"/>
    </location>
</feature>
<sequence>MFKSVLTLTLAAALGTAAFGQTTLTAVPGEAAASKYASISQEILRAIEKGNEYLKSKQNPEGYWAQPSYPALTALAVTAYMRDPANQGKPFPEYIRKGYDFILKSQKEDGSIFNRGMSSYNTAVCMMALLAANKEEYAPAILKGRAYLIKQQNHFAPDNPYNGGIGYGDKQAPPIADLSNTSLALEAIYYSQKLAKDGKYGEQPDLDWNAATEFINRCQQNPAVNKEPWVSDDKSQLGGFVYRPGVASAKDKKSAAFDKAEPPKAYGSMTYAGMQSLIYANVDKNDPRVKLALKWLENSYNLDENPGMGVQGLYYYYQAMSKALSAIGIDSLTLEDGRKVDWRDELANKLISIQKSDGSWVNTNNRWWEADPVLVTAYCVLALEQLYHSIPR</sequence>
<dbReference type="InterPro" id="IPR008930">
    <property type="entry name" value="Terpenoid_cyclase/PrenylTrfase"/>
</dbReference>
<dbReference type="RefSeq" id="WP_102712111.1">
    <property type="nucleotide sequence ID" value="NZ_PJKA01000003.1"/>
</dbReference>
<dbReference type="Gene3D" id="1.50.10.20">
    <property type="match status" value="2"/>
</dbReference>
<name>A0A2N8HGI2_9BACT</name>
<gene>
    <name evidence="2" type="ORF">CXU22_02225</name>
</gene>
<evidence type="ECO:0000256" key="1">
    <source>
        <dbReference type="SAM" id="SignalP"/>
    </source>
</evidence>